<keyword evidence="2" id="KW-0808">Transferase</keyword>
<comment type="caution">
    <text evidence="2">The sequence shown here is derived from an EMBL/GenBank/DDBJ whole genome shotgun (WGS) entry which is preliminary data.</text>
</comment>
<dbReference type="OrthoDB" id="3212305at2"/>
<keyword evidence="2" id="KW-0418">Kinase</keyword>
<sequence length="382" mass="42049">MTNNIPDNASILVRSFGMDTRKEAVFRMAFKMHTRRHYQLLESGDDRVAHLSIVDIDGPGGTELARNLHQSEPGLRILVTTISSPADCIFPILQKPVRMETLFPALEALLLDTPGTTEKQDTNVKPIRPDITVPVTSLNTQQASPSPAPQNASEVPVAPSKPAPVLRPEEVQYFNPDEGFLGLLKIAQRDQGISIISDQNQRAIVRLDPSADQAAALIDDEQLQQLCQVSASNLQLRAPRDGDSGENSSLRHMSLQSLLWQVAAWTANGRLNQKLPLNAPVQLKQWPNLTRLPMLPDALRLAAFLARSPASPALTVKILRIEPRDLFNFLAAADSLELLRYNTPENPGNLVRIPHDSASLETEIPAAKRSFLGRLLKRIAGI</sequence>
<evidence type="ECO:0000313" key="2">
    <source>
        <dbReference type="EMBL" id="OCX75762.1"/>
    </source>
</evidence>
<reference evidence="2 4" key="1">
    <citation type="journal article" date="2016" name="Int. J. Mol. Sci.">
        <title>Comparative genomics of the extreme acidophile Acidithiobacillus thiooxidans reveals intraspecific divergence and niche adaptation.</title>
        <authorList>
            <person name="Zhang X."/>
            <person name="Feng X."/>
            <person name="Tao J."/>
            <person name="Ma L."/>
            <person name="Xiao Y."/>
            <person name="Liang Y."/>
            <person name="Liu X."/>
            <person name="Yin H."/>
        </authorList>
    </citation>
    <scope>NUCLEOTIDE SEQUENCE [LARGE SCALE GENOMIC DNA]</scope>
    <source>
        <strain evidence="3 4">A02</strain>
        <strain evidence="2">DXS-W</strain>
    </source>
</reference>
<gene>
    <name evidence="2" type="ORF">A6M23_01580</name>
    <name evidence="3" type="ORF">A6P07_01465</name>
</gene>
<dbReference type="AlphaFoldDB" id="A0A1C2J0H7"/>
<dbReference type="RefSeq" id="WP_024892975.1">
    <property type="nucleotide sequence ID" value="NZ_LWRY01000010.1"/>
</dbReference>
<organism evidence="2 5">
    <name type="scientific">Acidithiobacillus thiooxidans</name>
    <name type="common">Thiobacillus thiooxidans</name>
    <dbReference type="NCBI Taxonomy" id="930"/>
    <lineage>
        <taxon>Bacteria</taxon>
        <taxon>Pseudomonadati</taxon>
        <taxon>Pseudomonadota</taxon>
        <taxon>Acidithiobacillia</taxon>
        <taxon>Acidithiobacillales</taxon>
        <taxon>Acidithiobacillaceae</taxon>
        <taxon>Acidithiobacillus</taxon>
    </lineage>
</organism>
<dbReference type="EMBL" id="LWRY01000010">
    <property type="protein sequence ID" value="OCX75762.1"/>
    <property type="molecule type" value="Genomic_DNA"/>
</dbReference>
<dbReference type="EMBL" id="LWSA01000017">
    <property type="protein sequence ID" value="OCX76829.1"/>
    <property type="molecule type" value="Genomic_DNA"/>
</dbReference>
<keyword evidence="5" id="KW-1185">Reference proteome</keyword>
<dbReference type="Proteomes" id="UP000094893">
    <property type="component" value="Unassembled WGS sequence"/>
</dbReference>
<evidence type="ECO:0000256" key="1">
    <source>
        <dbReference type="SAM" id="MobiDB-lite"/>
    </source>
</evidence>
<feature type="compositionally biased region" description="Polar residues" evidence="1">
    <location>
        <begin position="138"/>
        <end position="153"/>
    </location>
</feature>
<dbReference type="Proteomes" id="UP000095008">
    <property type="component" value="Unassembled WGS sequence"/>
</dbReference>
<evidence type="ECO:0000313" key="5">
    <source>
        <dbReference type="Proteomes" id="UP000095008"/>
    </source>
</evidence>
<name>A0A1C2J0H7_ACITH</name>
<feature type="region of interest" description="Disordered" evidence="1">
    <location>
        <begin position="138"/>
        <end position="159"/>
    </location>
</feature>
<evidence type="ECO:0000313" key="3">
    <source>
        <dbReference type="EMBL" id="OCX76829.1"/>
    </source>
</evidence>
<accession>A0A1C2J0H7</accession>
<dbReference type="eggNOG" id="ENOG502ZATE">
    <property type="taxonomic scope" value="Bacteria"/>
</dbReference>
<dbReference type="GO" id="GO:0016301">
    <property type="term" value="F:kinase activity"/>
    <property type="evidence" value="ECO:0007669"/>
    <property type="project" value="UniProtKB-KW"/>
</dbReference>
<evidence type="ECO:0000313" key="4">
    <source>
        <dbReference type="Proteomes" id="UP000094893"/>
    </source>
</evidence>
<protein>
    <submittedName>
        <fullName evidence="2">Histidine kinase</fullName>
    </submittedName>
</protein>
<proteinExistence type="predicted"/>
<dbReference type="STRING" id="930.GCA_002079865_04085"/>